<comment type="caution">
    <text evidence="21">The sequence shown here is derived from an EMBL/GenBank/DDBJ whole genome shotgun (WGS) entry which is preliminary data.</text>
</comment>
<dbReference type="GO" id="GO:0008843">
    <property type="term" value="F:endochitinase activity"/>
    <property type="evidence" value="ECO:0007669"/>
    <property type="project" value="UniProtKB-EC"/>
</dbReference>
<dbReference type="PROSITE" id="PS51782">
    <property type="entry name" value="LYSM"/>
    <property type="match status" value="2"/>
</dbReference>
<evidence type="ECO:0000259" key="19">
    <source>
        <dbReference type="PROSITE" id="PS51782"/>
    </source>
</evidence>
<dbReference type="Proteomes" id="UP000829685">
    <property type="component" value="Unassembled WGS sequence"/>
</dbReference>
<keyword evidence="10" id="KW-0119">Carbohydrate metabolism</keyword>
<evidence type="ECO:0000256" key="10">
    <source>
        <dbReference type="ARBA" id="ARBA00023277"/>
    </source>
</evidence>
<dbReference type="SUPFAM" id="SSF57016">
    <property type="entry name" value="Plant lectins/antimicrobial peptides"/>
    <property type="match status" value="1"/>
</dbReference>
<evidence type="ECO:0000256" key="8">
    <source>
        <dbReference type="ARBA" id="ARBA00023024"/>
    </source>
</evidence>
<evidence type="ECO:0000256" key="15">
    <source>
        <dbReference type="SAM" id="MobiDB-lite"/>
    </source>
</evidence>
<gene>
    <name evidence="21" type="ORF">JX265_003102</name>
</gene>
<dbReference type="CDD" id="cd00118">
    <property type="entry name" value="LysM"/>
    <property type="match status" value="1"/>
</dbReference>
<feature type="domain" description="Chitin-binding type-1" evidence="18">
    <location>
        <begin position="435"/>
        <end position="505"/>
    </location>
</feature>
<dbReference type="InterPro" id="IPR017853">
    <property type="entry name" value="GH"/>
</dbReference>
<dbReference type="InterPro" id="IPR001002">
    <property type="entry name" value="Chitin-bd_1"/>
</dbReference>
<dbReference type="Gene3D" id="3.10.50.10">
    <property type="match status" value="1"/>
</dbReference>
<evidence type="ECO:0000256" key="14">
    <source>
        <dbReference type="RuleBase" id="RU000489"/>
    </source>
</evidence>
<dbReference type="Gene3D" id="3.20.20.80">
    <property type="entry name" value="Glycosidases"/>
    <property type="match status" value="1"/>
</dbReference>
<dbReference type="SMART" id="SM00636">
    <property type="entry name" value="Glyco_18"/>
    <property type="match status" value="1"/>
</dbReference>
<evidence type="ECO:0000256" key="11">
    <source>
        <dbReference type="ARBA" id="ARBA00023295"/>
    </source>
</evidence>
<dbReference type="GO" id="GO:0000272">
    <property type="term" value="P:polysaccharide catabolic process"/>
    <property type="evidence" value="ECO:0007669"/>
    <property type="project" value="UniProtKB-KW"/>
</dbReference>
<comment type="subcellular location">
    <subcellularLocation>
        <location evidence="2">Secreted</location>
    </subcellularLocation>
</comment>
<reference evidence="21" key="1">
    <citation type="submission" date="2021-03" db="EMBL/GenBank/DDBJ databases">
        <title>Revisited historic fungal species revealed as producer of novel bioactive compounds through whole genome sequencing and comparative genomics.</title>
        <authorList>
            <person name="Vignolle G.A."/>
            <person name="Hochenegger N."/>
            <person name="Mach R.L."/>
            <person name="Mach-Aigner A.R."/>
            <person name="Javad Rahimi M."/>
            <person name="Salim K.A."/>
            <person name="Chan C.M."/>
            <person name="Lim L.B.L."/>
            <person name="Cai F."/>
            <person name="Druzhinina I.S."/>
            <person name="U'Ren J.M."/>
            <person name="Derntl C."/>
        </authorList>
    </citation>
    <scope>NUCLEOTIDE SEQUENCE</scope>
    <source>
        <strain evidence="21">TUCIM 5799</strain>
    </source>
</reference>
<dbReference type="InterPro" id="IPR011583">
    <property type="entry name" value="Chitinase_II/V-like_cat"/>
</dbReference>
<dbReference type="GO" id="GO:0008061">
    <property type="term" value="F:chitin binding"/>
    <property type="evidence" value="ECO:0007669"/>
    <property type="project" value="UniProtKB-UniRule"/>
</dbReference>
<dbReference type="Gene3D" id="3.10.350.10">
    <property type="entry name" value="LysM domain"/>
    <property type="match status" value="2"/>
</dbReference>
<dbReference type="PANTHER" id="PTHR47700:SF2">
    <property type="entry name" value="CHITINASE"/>
    <property type="match status" value="1"/>
</dbReference>
<keyword evidence="16" id="KW-1133">Transmembrane helix</keyword>
<dbReference type="InterPro" id="IPR053214">
    <property type="entry name" value="LysM12-like"/>
</dbReference>
<feature type="transmembrane region" description="Helical" evidence="16">
    <location>
        <begin position="1162"/>
        <end position="1186"/>
    </location>
</feature>
<comment type="similarity">
    <text evidence="3">Belongs to the glycosyl hydrolase 18 family. Chitinase class V subfamily.</text>
</comment>
<evidence type="ECO:0000259" key="18">
    <source>
        <dbReference type="PROSITE" id="PS50941"/>
    </source>
</evidence>
<feature type="domain" description="LysM" evidence="19">
    <location>
        <begin position="308"/>
        <end position="354"/>
    </location>
</feature>
<name>A0A9P9WTM0_9PEZI</name>
<evidence type="ECO:0000256" key="4">
    <source>
        <dbReference type="ARBA" id="ARBA00012729"/>
    </source>
</evidence>
<evidence type="ECO:0000256" key="6">
    <source>
        <dbReference type="ARBA" id="ARBA00022669"/>
    </source>
</evidence>
<comment type="caution">
    <text evidence="13">Lacks conserved residue(s) required for the propagation of feature annotation.</text>
</comment>
<protein>
    <recommendedName>
        <fullName evidence="4">chitinase</fullName>
        <ecNumber evidence="4">3.2.1.14</ecNumber>
    </recommendedName>
</protein>
<keyword evidence="17" id="KW-0732">Signal</keyword>
<feature type="disulfide bond" evidence="13">
    <location>
        <begin position="465"/>
        <end position="479"/>
    </location>
</feature>
<keyword evidence="16" id="KW-0812">Transmembrane</keyword>
<feature type="chain" id="PRO_5040123966" description="chitinase" evidence="17">
    <location>
        <begin position="21"/>
        <end position="1280"/>
    </location>
</feature>
<dbReference type="PROSITE" id="PS01095">
    <property type="entry name" value="GH18_1"/>
    <property type="match status" value="1"/>
</dbReference>
<keyword evidence="16" id="KW-0472">Membrane</keyword>
<evidence type="ECO:0000256" key="17">
    <source>
        <dbReference type="SAM" id="SignalP"/>
    </source>
</evidence>
<feature type="disulfide bond" evidence="13">
    <location>
        <begin position="460"/>
        <end position="472"/>
    </location>
</feature>
<feature type="transmembrane region" description="Helical" evidence="16">
    <location>
        <begin position="1193"/>
        <end position="1211"/>
    </location>
</feature>
<keyword evidence="11 14" id="KW-0326">Glycosidase</keyword>
<keyword evidence="9" id="KW-0843">Virulence</keyword>
<dbReference type="SMART" id="SM00257">
    <property type="entry name" value="LysM"/>
    <property type="match status" value="2"/>
</dbReference>
<dbReference type="SUPFAM" id="SSF51445">
    <property type="entry name" value="(Trans)glycosidases"/>
    <property type="match status" value="1"/>
</dbReference>
<feature type="domain" description="GH18" evidence="20">
    <location>
        <begin position="517"/>
        <end position="893"/>
    </location>
</feature>
<evidence type="ECO:0000256" key="3">
    <source>
        <dbReference type="ARBA" id="ARBA00008682"/>
    </source>
</evidence>
<comment type="catalytic activity">
    <reaction evidence="1">
        <text>Random endo-hydrolysis of N-acetyl-beta-D-glucosaminide (1-&gt;4)-beta-linkages in chitin and chitodextrins.</text>
        <dbReference type="EC" id="3.2.1.14"/>
    </reaction>
</comment>
<dbReference type="InterPro" id="IPR018392">
    <property type="entry name" value="LysM"/>
</dbReference>
<evidence type="ECO:0000313" key="22">
    <source>
        <dbReference type="Proteomes" id="UP000829685"/>
    </source>
</evidence>
<feature type="disulfide bond" evidence="13">
    <location>
        <begin position="499"/>
        <end position="503"/>
    </location>
</feature>
<dbReference type="EMBL" id="JAFIMR010000005">
    <property type="protein sequence ID" value="KAI1878925.1"/>
    <property type="molecule type" value="Genomic_DNA"/>
</dbReference>
<dbReference type="AlphaFoldDB" id="A0A9P9WTM0"/>
<dbReference type="SUPFAM" id="SSF54556">
    <property type="entry name" value="Chitinase insertion domain"/>
    <property type="match status" value="1"/>
</dbReference>
<evidence type="ECO:0000256" key="7">
    <source>
        <dbReference type="ARBA" id="ARBA00022801"/>
    </source>
</evidence>
<dbReference type="InterPro" id="IPR036861">
    <property type="entry name" value="Endochitinase-like_sf"/>
</dbReference>
<feature type="signal peptide" evidence="17">
    <location>
        <begin position="1"/>
        <end position="20"/>
    </location>
</feature>
<evidence type="ECO:0000313" key="21">
    <source>
        <dbReference type="EMBL" id="KAI1878925.1"/>
    </source>
</evidence>
<dbReference type="InterPro" id="IPR029070">
    <property type="entry name" value="Chitinase_insertion_sf"/>
</dbReference>
<proteinExistence type="inferred from homology"/>
<dbReference type="EC" id="3.2.1.14" evidence="4"/>
<evidence type="ECO:0000256" key="9">
    <source>
        <dbReference type="ARBA" id="ARBA00023026"/>
    </source>
</evidence>
<keyword evidence="5" id="KW-0964">Secreted</keyword>
<dbReference type="InterPro" id="IPR036779">
    <property type="entry name" value="LysM_dom_sf"/>
</dbReference>
<keyword evidence="7 14" id="KW-0378">Hydrolase</keyword>
<accession>A0A9P9WTM0</accession>
<keyword evidence="12" id="KW-0624">Polysaccharide degradation</keyword>
<dbReference type="InterPro" id="IPR001223">
    <property type="entry name" value="Glyco_hydro18_cat"/>
</dbReference>
<evidence type="ECO:0000256" key="2">
    <source>
        <dbReference type="ARBA" id="ARBA00004613"/>
    </source>
</evidence>
<dbReference type="Pfam" id="PF00704">
    <property type="entry name" value="Glyco_hydro_18"/>
    <property type="match status" value="1"/>
</dbReference>
<evidence type="ECO:0000259" key="20">
    <source>
        <dbReference type="PROSITE" id="PS51910"/>
    </source>
</evidence>
<feature type="transmembrane region" description="Helical" evidence="16">
    <location>
        <begin position="1217"/>
        <end position="1235"/>
    </location>
</feature>
<organism evidence="21 22">
    <name type="scientific">Neoarthrinium moseri</name>
    <dbReference type="NCBI Taxonomy" id="1658444"/>
    <lineage>
        <taxon>Eukaryota</taxon>
        <taxon>Fungi</taxon>
        <taxon>Dikarya</taxon>
        <taxon>Ascomycota</taxon>
        <taxon>Pezizomycotina</taxon>
        <taxon>Sordariomycetes</taxon>
        <taxon>Xylariomycetidae</taxon>
        <taxon>Amphisphaeriales</taxon>
        <taxon>Apiosporaceae</taxon>
        <taxon>Neoarthrinium</taxon>
    </lineage>
</organism>
<dbReference type="PROSITE" id="PS51910">
    <property type="entry name" value="GH18_2"/>
    <property type="match status" value="1"/>
</dbReference>
<evidence type="ECO:0000256" key="5">
    <source>
        <dbReference type="ARBA" id="ARBA00022525"/>
    </source>
</evidence>
<dbReference type="Gene3D" id="3.30.60.10">
    <property type="entry name" value="Endochitinase-like"/>
    <property type="match status" value="1"/>
</dbReference>
<evidence type="ECO:0000256" key="1">
    <source>
        <dbReference type="ARBA" id="ARBA00000822"/>
    </source>
</evidence>
<keyword evidence="8" id="KW-0146">Chitin degradation</keyword>
<keyword evidence="22" id="KW-1185">Reference proteome</keyword>
<feature type="domain" description="LysM" evidence="19">
    <location>
        <begin position="373"/>
        <end position="422"/>
    </location>
</feature>
<evidence type="ECO:0000256" key="16">
    <source>
        <dbReference type="SAM" id="Phobius"/>
    </source>
</evidence>
<feature type="region of interest" description="Disordered" evidence="15">
    <location>
        <begin position="109"/>
        <end position="135"/>
    </location>
</feature>
<dbReference type="GO" id="GO:0005576">
    <property type="term" value="C:extracellular region"/>
    <property type="evidence" value="ECO:0007669"/>
    <property type="project" value="UniProtKB-SubCell"/>
</dbReference>
<keyword evidence="13" id="KW-1015">Disulfide bond</keyword>
<feature type="compositionally biased region" description="Polar residues" evidence="15">
    <location>
        <begin position="114"/>
        <end position="132"/>
    </location>
</feature>
<dbReference type="InterPro" id="IPR001579">
    <property type="entry name" value="Glyco_hydro_18_chit_AS"/>
</dbReference>
<dbReference type="GO" id="GO:0006032">
    <property type="term" value="P:chitin catabolic process"/>
    <property type="evidence" value="ECO:0007669"/>
    <property type="project" value="UniProtKB-KW"/>
</dbReference>
<dbReference type="Pfam" id="PF01476">
    <property type="entry name" value="LysM"/>
    <property type="match status" value="1"/>
</dbReference>
<sequence length="1280" mass="139573">MGAFWRYSLASLALVQTTLADNIYWANYVNCPQACSASGPISSNWTHYHAVSDLEWCQKPMLFDMGLQTPVDQADAHITIRACTVSDFGPVAVRNPGLLSRQETFDNETKPAAISNSSQTTTCGTPGSSPERSSLDVRLSWGGSADRDGNDAVLATENLIRNLEKGVSGCAEPTILFAKSGKTIVGLYVGSQIDTSSAASIMHDQFASRAKADKVPNRIGAQICGERPISSQTFGIYADIKGNVTAVQDVVRGWSEGRCLAEYDQEEVMKSTSVGITSALMDESSLVSSSGGGGGAERRELHARATCKFAQADPGDGCWALEQKCKISRSDLIKYNGGKSDFCDTVKSGQYVCCGSGDLPDFSPQPDADGNCKAYTVQLKDLCGTIAAANQISNWTKLEEVNKDSWGWTGCANLQPGQNICLSKGKPPMPNPIVGATCGPQVPGTQMPTNGTKLADLNPCPLNVCCNIWGNCGLSDDFCIESPADSGAPGAAKPGSNGCISNCGSEIVHSDKGPDKFRVVGYFESWNQDRECLHMDVSKLPEVTPIGWSFTGYTHIHFAFPDITPQLTVDVSKVQDQFDGFKKLNYGAKKIVSFGGWAFSNDAPTYAVFRTMVSSEVNRQKAARNIIRFVTDNNLDGVDFDWEYPGATDIDGTPGGSPDEGENYLKFLKTVRNSLPQGKSLSIAAPSSFWYLRNFPIKAMSEILDYIIYMTYDLHGQWDVGNKWANPGCPTGNCLRHHVNETEVNLSLSMVTKAGVPSNKVVVGMPLYGRSFKMAEKGCTGPDCTFLGDRLNSQAAKGVCTDTAGYISNVEIRGIQNSNSNTDLYGERSVKEYQDEGDIIVYDDTEWVSWLKPTNYLLRAAGYLGGNFGGTSDWAIDLEFDFKDGGKGDDHEPETGQDKAACDYSRTFKDLDDLKNNAGGLSLFCRQIYALETLDKMLGDLYEEYKRIDNGYDTKFQAYTRYIDRITPYAIKSYMSKGMEFFDCLRDPELMLPETRHCLDFSEDERSQGSFDMTLTLRDREGYFTGLLKETGVIEEWVNFNGHERDIGYCNVEGVGICPPDTGVRDWFGLPQKNDKIEVSDPKDIVTEGLGNIDEIRHNLLTTRLEIMLGVWDGSVDDVVQVLSVPVFMLGEAVEGMREAKELGEDQEDWEEEQAREKAKQLILTIVGAVLFVVPFVGEVGAVLAGAATLARIALIAGETANLAFGIYGMVDDPDSALMGVLGMMFGLGGITKVGRNPKGFKDMAAKRANLRTSGGVSKIGGNFQKWDDALQDIVQACRK</sequence>
<evidence type="ECO:0000256" key="12">
    <source>
        <dbReference type="ARBA" id="ARBA00023326"/>
    </source>
</evidence>
<dbReference type="PANTHER" id="PTHR47700">
    <property type="entry name" value="V CHITINASE, PUTATIVE (AFU_ORTHOLOGUE AFUA_6G13720)-RELATED"/>
    <property type="match status" value="1"/>
</dbReference>
<evidence type="ECO:0000256" key="13">
    <source>
        <dbReference type="PROSITE-ProRule" id="PRU00261"/>
    </source>
</evidence>
<keyword evidence="6 13" id="KW-0147">Chitin-binding</keyword>
<dbReference type="CDD" id="cd02878">
    <property type="entry name" value="GH18_zymocin_alpha"/>
    <property type="match status" value="1"/>
</dbReference>
<dbReference type="CDD" id="cd00035">
    <property type="entry name" value="ChtBD1"/>
    <property type="match status" value="1"/>
</dbReference>
<dbReference type="PROSITE" id="PS50941">
    <property type="entry name" value="CHIT_BIND_I_2"/>
    <property type="match status" value="1"/>
</dbReference>